<evidence type="ECO:0000313" key="10">
    <source>
        <dbReference type="Proteomes" id="UP000199628"/>
    </source>
</evidence>
<dbReference type="PROSITE" id="PS51007">
    <property type="entry name" value="CYTC"/>
    <property type="match status" value="2"/>
</dbReference>
<dbReference type="SUPFAM" id="SSF46626">
    <property type="entry name" value="Cytochrome c"/>
    <property type="match status" value="2"/>
</dbReference>
<accession>A0A1G6I3G6</accession>
<evidence type="ECO:0000256" key="2">
    <source>
        <dbReference type="ARBA" id="ARBA00022617"/>
    </source>
</evidence>
<dbReference type="InterPro" id="IPR009056">
    <property type="entry name" value="Cyt_c-like_dom"/>
</dbReference>
<keyword evidence="10" id="KW-1185">Reference proteome</keyword>
<keyword evidence="4" id="KW-0249">Electron transport</keyword>
<feature type="domain" description="Cytochrome c" evidence="8">
    <location>
        <begin position="101"/>
        <end position="186"/>
    </location>
</feature>
<feature type="chain" id="PRO_5011597022" evidence="7">
    <location>
        <begin position="21"/>
        <end position="190"/>
    </location>
</feature>
<evidence type="ECO:0000313" key="9">
    <source>
        <dbReference type="EMBL" id="SDC01099.1"/>
    </source>
</evidence>
<protein>
    <submittedName>
        <fullName evidence="9">Cytochrome c553</fullName>
    </submittedName>
</protein>
<name>A0A1G6I3G6_9RHOB</name>
<keyword evidence="5 6" id="KW-0408">Iron</keyword>
<dbReference type="OrthoDB" id="9808603at2"/>
<dbReference type="GO" id="GO:0046872">
    <property type="term" value="F:metal ion binding"/>
    <property type="evidence" value="ECO:0007669"/>
    <property type="project" value="UniProtKB-KW"/>
</dbReference>
<dbReference type="EMBL" id="FMZV01000001">
    <property type="protein sequence ID" value="SDC01099.1"/>
    <property type="molecule type" value="Genomic_DNA"/>
</dbReference>
<dbReference type="Pfam" id="PF00034">
    <property type="entry name" value="Cytochrom_C"/>
    <property type="match status" value="1"/>
</dbReference>
<evidence type="ECO:0000256" key="4">
    <source>
        <dbReference type="ARBA" id="ARBA00022982"/>
    </source>
</evidence>
<dbReference type="PANTHER" id="PTHR33751:SF9">
    <property type="entry name" value="CYTOCHROME C4"/>
    <property type="match status" value="1"/>
</dbReference>
<feature type="domain" description="Cytochrome c" evidence="8">
    <location>
        <begin position="26"/>
        <end position="104"/>
    </location>
</feature>
<keyword evidence="2 6" id="KW-0349">Heme</keyword>
<dbReference type="PANTHER" id="PTHR33751">
    <property type="entry name" value="CBB3-TYPE CYTOCHROME C OXIDASE SUBUNIT FIXP"/>
    <property type="match status" value="1"/>
</dbReference>
<dbReference type="InterPro" id="IPR050597">
    <property type="entry name" value="Cytochrome_c_Oxidase_Subunit"/>
</dbReference>
<evidence type="ECO:0000256" key="6">
    <source>
        <dbReference type="PROSITE-ProRule" id="PRU00433"/>
    </source>
</evidence>
<evidence type="ECO:0000256" key="7">
    <source>
        <dbReference type="SAM" id="SignalP"/>
    </source>
</evidence>
<dbReference type="GO" id="GO:0020037">
    <property type="term" value="F:heme binding"/>
    <property type="evidence" value="ECO:0007669"/>
    <property type="project" value="InterPro"/>
</dbReference>
<feature type="signal peptide" evidence="7">
    <location>
        <begin position="1"/>
        <end position="20"/>
    </location>
</feature>
<sequence>MIRAPILALGGLMLAGVAAAQDLPVGDPASGESLMPKCRTCHGADGIAKLMIAPNIAGEPASYLGAQLQAYRDGTRQNEMMSVIAKTLSDQDIADIAAWFTEQTPVSTLSADPGDAPAICTACHGADGIAVGEGVPHLAGDSEMYLTAQLQAFRDGTRGGDVMPGIAAGLSDEDIKVMARWYASIQLSVE</sequence>
<evidence type="ECO:0000256" key="1">
    <source>
        <dbReference type="ARBA" id="ARBA00022448"/>
    </source>
</evidence>
<dbReference type="STRING" id="639004.SAMN04488239_10117"/>
<keyword evidence="3 6" id="KW-0479">Metal-binding</keyword>
<proteinExistence type="predicted"/>
<evidence type="ECO:0000256" key="3">
    <source>
        <dbReference type="ARBA" id="ARBA00022723"/>
    </source>
</evidence>
<evidence type="ECO:0000256" key="5">
    <source>
        <dbReference type="ARBA" id="ARBA00023004"/>
    </source>
</evidence>
<reference evidence="10" key="1">
    <citation type="submission" date="2016-10" db="EMBL/GenBank/DDBJ databases">
        <authorList>
            <person name="Varghese N."/>
            <person name="Submissions S."/>
        </authorList>
    </citation>
    <scope>NUCLEOTIDE SEQUENCE [LARGE SCALE GENOMIC DNA]</scope>
    <source>
        <strain evidence="10">CGMCC 1.9108</strain>
    </source>
</reference>
<dbReference type="InterPro" id="IPR036909">
    <property type="entry name" value="Cyt_c-like_dom_sf"/>
</dbReference>
<organism evidence="9 10">
    <name type="scientific">Ruegeria marina</name>
    <dbReference type="NCBI Taxonomy" id="639004"/>
    <lineage>
        <taxon>Bacteria</taxon>
        <taxon>Pseudomonadati</taxon>
        <taxon>Pseudomonadota</taxon>
        <taxon>Alphaproteobacteria</taxon>
        <taxon>Rhodobacterales</taxon>
        <taxon>Roseobacteraceae</taxon>
        <taxon>Ruegeria</taxon>
    </lineage>
</organism>
<keyword evidence="7" id="KW-0732">Signal</keyword>
<dbReference type="Pfam" id="PF13442">
    <property type="entry name" value="Cytochrome_CBB3"/>
    <property type="match status" value="1"/>
</dbReference>
<dbReference type="AlphaFoldDB" id="A0A1G6I3G6"/>
<dbReference type="Proteomes" id="UP000199628">
    <property type="component" value="Unassembled WGS sequence"/>
</dbReference>
<gene>
    <name evidence="9" type="ORF">SAMN04488239_10117</name>
</gene>
<dbReference type="Gene3D" id="1.10.760.10">
    <property type="entry name" value="Cytochrome c-like domain"/>
    <property type="match status" value="2"/>
</dbReference>
<dbReference type="RefSeq" id="WP_093026684.1">
    <property type="nucleotide sequence ID" value="NZ_FMZV01000001.1"/>
</dbReference>
<evidence type="ECO:0000259" key="8">
    <source>
        <dbReference type="PROSITE" id="PS51007"/>
    </source>
</evidence>
<keyword evidence="1" id="KW-0813">Transport</keyword>
<dbReference type="GO" id="GO:0009055">
    <property type="term" value="F:electron transfer activity"/>
    <property type="evidence" value="ECO:0007669"/>
    <property type="project" value="InterPro"/>
</dbReference>